<proteinExistence type="predicted"/>
<sequence length="708" mass="75916">MPAALVAARAAAQTILWESLRLNALQGAVPHVLLVVDQVPCTLQKVLLEGYLCELNKFNTDTSPEEGMGAVDSTGSICVSLDLAARTPCFSCGFVEGWRVTYGVLPFTAGCFLDSVRSLQAFLRQCGEQSAVAANSNEGEGDGRAGLTMRRWSEDEFARTFESLATLLGPRAVGNSSICNDGCNSDCSGSADASWKSVLLNALRTGPQRELLGCILVQRNAFQLELEKYRLRLDLFNMGLRVAEHNHLEVMSATADALIRECSGIVGSGDDKITGNLVEECLKDNEIVHYMRSCSFKPGVAESIGRAIANSIDMWSWSRKYDNDSSNGPHSAVPPASFAAALTDKGLWSLYGDGVLSWKDGGTKSGVGASQLVSNDASVSTGDYCGRTPPVAGKITGPGAPLRIFCHSGDVLCYEGGMEDCLLNTGYYPAAHAPERNCVSAHRRRFPTEEEEVNGDEGVEKEAVACEKRGRLKKKEYLALLKATEKKRVERGTTRSCDDGEAVRASGSDADRGGNVTGACVGSSIGGTFPVGEVISESFDLSKLNGSCTIFAYPSLSKTVTLSLPKPAVLTIRNGIVTDISADAPEELIELIELVRQTEGSCYVRELGIGLSPFLGRDRVVSDVTAFERQFGVHLSLGQRHPLFVKQAAKRNDDDSVAVQVDGPVLKRKAGKYHIDVFLDASRLEMGDFSLDFTKGLVGFPTASPITA</sequence>
<reference evidence="1" key="1">
    <citation type="journal article" date="2012" name="Proc. Natl. Acad. Sci. U.S.A.">
        <title>Antigenic diversity is generated by distinct evolutionary mechanisms in African trypanosome species.</title>
        <authorList>
            <person name="Jackson A.P."/>
            <person name="Berry A."/>
            <person name="Aslett M."/>
            <person name="Allison H.C."/>
            <person name="Burton P."/>
            <person name="Vavrova-Anderson J."/>
            <person name="Brown R."/>
            <person name="Browne H."/>
            <person name="Corton N."/>
            <person name="Hauser H."/>
            <person name="Gamble J."/>
            <person name="Gilderthorp R."/>
            <person name="Marcello L."/>
            <person name="McQuillan J."/>
            <person name="Otto T.D."/>
            <person name="Quail M.A."/>
            <person name="Sanders M.J."/>
            <person name="van Tonder A."/>
            <person name="Ginger M.L."/>
            <person name="Field M.C."/>
            <person name="Barry J.D."/>
            <person name="Hertz-Fowler C."/>
            <person name="Berriman M."/>
        </authorList>
    </citation>
    <scope>NUCLEOTIDE SEQUENCE</scope>
    <source>
        <strain evidence="1">Y486</strain>
    </source>
</reference>
<dbReference type="VEuPathDB" id="TriTrypDB:TvY486_1004050"/>
<gene>
    <name evidence="1" type="ORF">TVY486_1004050</name>
</gene>
<name>G0U649_TRYVY</name>
<dbReference type="EMBL" id="HE573026">
    <property type="protein sequence ID" value="CCC51352.1"/>
    <property type="molecule type" value="Genomic_DNA"/>
</dbReference>
<evidence type="ECO:0000313" key="1">
    <source>
        <dbReference type="EMBL" id="CCC51352.1"/>
    </source>
</evidence>
<dbReference type="AlphaFoldDB" id="G0U649"/>
<organism evidence="1">
    <name type="scientific">Trypanosoma vivax (strain Y486)</name>
    <dbReference type="NCBI Taxonomy" id="1055687"/>
    <lineage>
        <taxon>Eukaryota</taxon>
        <taxon>Discoba</taxon>
        <taxon>Euglenozoa</taxon>
        <taxon>Kinetoplastea</taxon>
        <taxon>Metakinetoplastina</taxon>
        <taxon>Trypanosomatida</taxon>
        <taxon>Trypanosomatidae</taxon>
        <taxon>Trypanosoma</taxon>
        <taxon>Duttonella</taxon>
    </lineage>
</organism>
<dbReference type="OMA" id="CHLGIMS"/>
<dbReference type="SUPFAM" id="SSF144052">
    <property type="entry name" value="Thermophilic metalloprotease-like"/>
    <property type="match status" value="1"/>
</dbReference>
<accession>G0U649</accession>
<protein>
    <submittedName>
        <fullName evidence="1">Uncharacterized protein</fullName>
    </submittedName>
</protein>